<accession>A0A2N5RZC8</accession>
<sequence length="90" mass="9733">MPGPPQSLSTAHVPILGPTLRIIASDSSNVARPSSVKLTSIFPLARRFVICLYIQAKSRQTPGKLRANCGQTAGKLRANNRRLAVSHEGW</sequence>
<evidence type="ECO:0000313" key="1">
    <source>
        <dbReference type="EMBL" id="PLW06314.1"/>
    </source>
</evidence>
<keyword evidence="2" id="KW-1185">Reference proteome</keyword>
<evidence type="ECO:0000313" key="2">
    <source>
        <dbReference type="Proteomes" id="UP000235388"/>
    </source>
</evidence>
<dbReference type="EMBL" id="PGCJ01001329">
    <property type="protein sequence ID" value="PLW06314.1"/>
    <property type="molecule type" value="Genomic_DNA"/>
</dbReference>
<name>A0A2N5RZC8_9BASI</name>
<reference evidence="1 2" key="1">
    <citation type="submission" date="2017-11" db="EMBL/GenBank/DDBJ databases">
        <title>De novo assembly and phasing of dikaryotic genomes from two isolates of Puccinia coronata f. sp. avenae, the causal agent of oat crown rust.</title>
        <authorList>
            <person name="Miller M.E."/>
            <person name="Zhang Y."/>
            <person name="Omidvar V."/>
            <person name="Sperschneider J."/>
            <person name="Schwessinger B."/>
            <person name="Raley C."/>
            <person name="Palmer J.M."/>
            <person name="Garnica D."/>
            <person name="Upadhyaya N."/>
            <person name="Rathjen J."/>
            <person name="Taylor J.M."/>
            <person name="Park R.F."/>
            <person name="Dodds P.N."/>
            <person name="Hirsch C.D."/>
            <person name="Kianian S.F."/>
            <person name="Figueroa M."/>
        </authorList>
    </citation>
    <scope>NUCLEOTIDE SEQUENCE [LARGE SCALE GENOMIC DNA]</scope>
    <source>
        <strain evidence="1">12NC29</strain>
    </source>
</reference>
<organism evidence="1 2">
    <name type="scientific">Puccinia coronata f. sp. avenae</name>
    <dbReference type="NCBI Taxonomy" id="200324"/>
    <lineage>
        <taxon>Eukaryota</taxon>
        <taxon>Fungi</taxon>
        <taxon>Dikarya</taxon>
        <taxon>Basidiomycota</taxon>
        <taxon>Pucciniomycotina</taxon>
        <taxon>Pucciniomycetes</taxon>
        <taxon>Pucciniales</taxon>
        <taxon>Pucciniaceae</taxon>
        <taxon>Puccinia</taxon>
    </lineage>
</organism>
<protein>
    <submittedName>
        <fullName evidence="1">Uncharacterized protein</fullName>
    </submittedName>
</protein>
<gene>
    <name evidence="1" type="ORF">PCANC_25697</name>
</gene>
<comment type="caution">
    <text evidence="1">The sequence shown here is derived from an EMBL/GenBank/DDBJ whole genome shotgun (WGS) entry which is preliminary data.</text>
</comment>
<dbReference type="Proteomes" id="UP000235388">
    <property type="component" value="Unassembled WGS sequence"/>
</dbReference>
<dbReference type="AlphaFoldDB" id="A0A2N5RZC8"/>
<proteinExistence type="predicted"/>